<sequence>MQTGGRLSDEQRIAWLRLIRSENVGPHSFRSLVNHFGGAAAALEALPSLARRGGRGGAVCSREQAEDELAEIGRRGARLIAVGEQDYPAALAAAEGAPPVITVAGSVESFQRPAVAIVGGRNASSAGRSFAGQIASELGAAGWLIVSGLARGIDAAAHSASLRSGTAAVFAGGLDCLYPPEHADLARRIVNEGALVTEMPMGWQPRGRDFPRRNRIIAGMSLGTVVVEAATRSGSLITARLANELGREVMAAPGSPLDPRCEGSNHLLREGATFVTRSDDVIEALSRLIDRGPPPPPPISLAQAGAAGFDDREPEEDDRSRIIALLGPSPAMVDDLIRHSGADARTVQIVLLELELAGRLDRHAGGRVRLRAFEDWA</sequence>
<organism evidence="5 6">
    <name type="scientific">Hansschlegelia quercus</name>
    <dbReference type="NCBI Taxonomy" id="2528245"/>
    <lineage>
        <taxon>Bacteria</taxon>
        <taxon>Pseudomonadati</taxon>
        <taxon>Pseudomonadota</taxon>
        <taxon>Alphaproteobacteria</taxon>
        <taxon>Hyphomicrobiales</taxon>
        <taxon>Methylopilaceae</taxon>
        <taxon>Hansschlegelia</taxon>
    </lineage>
</organism>
<reference evidence="5 6" key="1">
    <citation type="submission" date="2019-02" db="EMBL/GenBank/DDBJ databases">
        <title>Hansschlegelia quercus sp. nov., a novel methylotrophic bacterium from buds of oak (Quercus robur L.).</title>
        <authorList>
            <person name="Agafonova N.V."/>
            <person name="Kaparullina E.N."/>
            <person name="Grouzdev D.S."/>
            <person name="Doronina N.V."/>
        </authorList>
    </citation>
    <scope>NUCLEOTIDE SEQUENCE [LARGE SCALE GENOMIC DNA]</scope>
    <source>
        <strain evidence="5 6">Dub</strain>
    </source>
</reference>
<keyword evidence="6" id="KW-1185">Reference proteome</keyword>
<dbReference type="InterPro" id="IPR036388">
    <property type="entry name" value="WH-like_DNA-bd_sf"/>
</dbReference>
<dbReference type="Pfam" id="PF17782">
    <property type="entry name" value="WHD_DprA"/>
    <property type="match status" value="1"/>
</dbReference>
<evidence type="ECO:0000259" key="3">
    <source>
        <dbReference type="Pfam" id="PF02481"/>
    </source>
</evidence>
<comment type="similarity">
    <text evidence="1">Belongs to the DprA/Smf family.</text>
</comment>
<comment type="caution">
    <text evidence="5">The sequence shown here is derived from an EMBL/GenBank/DDBJ whole genome shotgun (WGS) entry which is preliminary data.</text>
</comment>
<feature type="domain" description="Smf/DprA SLOG" evidence="3">
    <location>
        <begin position="79"/>
        <end position="285"/>
    </location>
</feature>
<dbReference type="Gene3D" id="1.10.10.10">
    <property type="entry name" value="Winged helix-like DNA-binding domain superfamily/Winged helix DNA-binding domain"/>
    <property type="match status" value="1"/>
</dbReference>
<dbReference type="InterPro" id="IPR057666">
    <property type="entry name" value="DrpA_SLOG"/>
</dbReference>
<dbReference type="Pfam" id="PF02481">
    <property type="entry name" value="DNA_processg_A"/>
    <property type="match status" value="1"/>
</dbReference>
<dbReference type="Proteomes" id="UP000291613">
    <property type="component" value="Unassembled WGS sequence"/>
</dbReference>
<protein>
    <submittedName>
        <fullName evidence="5">DNA-protecting protein DprA</fullName>
    </submittedName>
</protein>
<evidence type="ECO:0000256" key="2">
    <source>
        <dbReference type="SAM" id="MobiDB-lite"/>
    </source>
</evidence>
<dbReference type="PANTHER" id="PTHR43022">
    <property type="entry name" value="PROTEIN SMF"/>
    <property type="match status" value="1"/>
</dbReference>
<dbReference type="InterPro" id="IPR003488">
    <property type="entry name" value="DprA"/>
</dbReference>
<name>A0A4Q9GNN5_9HYPH</name>
<dbReference type="Pfam" id="PF21102">
    <property type="entry name" value="DprA_N"/>
    <property type="match status" value="1"/>
</dbReference>
<dbReference type="SUPFAM" id="SSF102405">
    <property type="entry name" value="MCP/YpsA-like"/>
    <property type="match status" value="1"/>
</dbReference>
<dbReference type="GO" id="GO:0009294">
    <property type="term" value="P:DNA-mediated transformation"/>
    <property type="evidence" value="ECO:0007669"/>
    <property type="project" value="InterPro"/>
</dbReference>
<feature type="domain" description="DprA winged helix" evidence="4">
    <location>
        <begin position="313"/>
        <end position="366"/>
    </location>
</feature>
<dbReference type="NCBIfam" id="TIGR00732">
    <property type="entry name" value="dprA"/>
    <property type="match status" value="1"/>
</dbReference>
<dbReference type="EMBL" id="SIUB01000002">
    <property type="protein sequence ID" value="TBN54384.1"/>
    <property type="molecule type" value="Genomic_DNA"/>
</dbReference>
<accession>A0A4Q9GNN5</accession>
<dbReference type="RefSeq" id="WP_131002054.1">
    <property type="nucleotide sequence ID" value="NZ_JBHSZR010000005.1"/>
</dbReference>
<evidence type="ECO:0000256" key="1">
    <source>
        <dbReference type="ARBA" id="ARBA00006525"/>
    </source>
</evidence>
<evidence type="ECO:0000313" key="6">
    <source>
        <dbReference type="Proteomes" id="UP000291613"/>
    </source>
</evidence>
<dbReference type="AlphaFoldDB" id="A0A4Q9GNN5"/>
<dbReference type="InterPro" id="IPR041614">
    <property type="entry name" value="DprA_WH"/>
</dbReference>
<evidence type="ECO:0000313" key="5">
    <source>
        <dbReference type="EMBL" id="TBN54384.1"/>
    </source>
</evidence>
<dbReference type="PANTHER" id="PTHR43022:SF1">
    <property type="entry name" value="PROTEIN SMF"/>
    <property type="match status" value="1"/>
</dbReference>
<feature type="region of interest" description="Disordered" evidence="2">
    <location>
        <begin position="289"/>
        <end position="314"/>
    </location>
</feature>
<dbReference type="OrthoDB" id="9785707at2"/>
<evidence type="ECO:0000259" key="4">
    <source>
        <dbReference type="Pfam" id="PF17782"/>
    </source>
</evidence>
<gene>
    <name evidence="5" type="primary">dprA</name>
    <name evidence="5" type="ORF">EYR15_05995</name>
</gene>
<proteinExistence type="inferred from homology"/>
<dbReference type="Gene3D" id="3.40.50.450">
    <property type="match status" value="1"/>
</dbReference>